<dbReference type="AlphaFoldDB" id="A0AB39BFP8"/>
<dbReference type="EMBL" id="CP162511">
    <property type="protein sequence ID" value="XDI04940.1"/>
    <property type="molecule type" value="Genomic_DNA"/>
</dbReference>
<protein>
    <submittedName>
        <fullName evidence="1">Uncharacterized protein</fullName>
    </submittedName>
</protein>
<name>A0AB39BFP8_9MICO</name>
<accession>A0AB39BFP8</accession>
<organism evidence="1">
    <name type="scientific">Herbiconiux sp. A18JL235</name>
    <dbReference type="NCBI Taxonomy" id="3152363"/>
    <lineage>
        <taxon>Bacteria</taxon>
        <taxon>Bacillati</taxon>
        <taxon>Actinomycetota</taxon>
        <taxon>Actinomycetes</taxon>
        <taxon>Micrococcales</taxon>
        <taxon>Microbacteriaceae</taxon>
        <taxon>Herbiconiux</taxon>
    </lineage>
</organism>
<dbReference type="RefSeq" id="WP_368497322.1">
    <property type="nucleotide sequence ID" value="NZ_CP162511.1"/>
</dbReference>
<proteinExistence type="predicted"/>
<evidence type="ECO:0000313" key="1">
    <source>
        <dbReference type="EMBL" id="XDI04940.1"/>
    </source>
</evidence>
<sequence>MSASVLHHELAIALVLHRSGSPDGRQALNAVGLRARAEWESDADLEVARVMIAAAVAQGEAESDRSMPPGARRIEAAARFAREHHLYAEAAAAFRSVAAVSLRENEPERAVEAAAYAMQCAQQAGDSAWAERSRVFCRLWQERITAYPDMDWGAWVRSG</sequence>
<reference evidence="1" key="1">
    <citation type="submission" date="2024-05" db="EMBL/GenBank/DDBJ databases">
        <title>Herbiconiux sp. A18JL235.</title>
        <authorList>
            <person name="Zhang G."/>
        </authorList>
    </citation>
    <scope>NUCLEOTIDE SEQUENCE</scope>
    <source>
        <strain evidence="1">A18JL235</strain>
    </source>
</reference>
<gene>
    <name evidence="1" type="ORF">ABFY20_16640</name>
</gene>